<dbReference type="PANTHER" id="PTHR30070">
    <property type="entry name" value="HEME EXPORTER PROTEIN B"/>
    <property type="match status" value="1"/>
</dbReference>
<evidence type="ECO:0000256" key="4">
    <source>
        <dbReference type="ARBA" id="ARBA00016452"/>
    </source>
</evidence>
<evidence type="ECO:0000256" key="9">
    <source>
        <dbReference type="ARBA" id="ARBA00022748"/>
    </source>
</evidence>
<protein>
    <recommendedName>
        <fullName evidence="4 12">Heme exporter protein B</fullName>
    </recommendedName>
</protein>
<dbReference type="PRINTS" id="PR01414">
    <property type="entry name" value="CCMBBIOGNSIS"/>
</dbReference>
<dbReference type="AlphaFoldDB" id="A0A2P1PYY2"/>
<evidence type="ECO:0000256" key="3">
    <source>
        <dbReference type="ARBA" id="ARBA00010544"/>
    </source>
</evidence>
<dbReference type="GO" id="GO:0005886">
    <property type="term" value="C:plasma membrane"/>
    <property type="evidence" value="ECO:0007669"/>
    <property type="project" value="UniProtKB-SubCell"/>
</dbReference>
<dbReference type="PIRSF" id="PIRSF002764">
    <property type="entry name" value="CcmB"/>
    <property type="match status" value="1"/>
</dbReference>
<organism evidence="14 15">
    <name type="scientific">Ahniella affigens</name>
    <dbReference type="NCBI Taxonomy" id="2021234"/>
    <lineage>
        <taxon>Bacteria</taxon>
        <taxon>Pseudomonadati</taxon>
        <taxon>Pseudomonadota</taxon>
        <taxon>Gammaproteobacteria</taxon>
        <taxon>Lysobacterales</taxon>
        <taxon>Rhodanobacteraceae</taxon>
        <taxon>Ahniella</taxon>
    </lineage>
</organism>
<dbReference type="EMBL" id="CP027860">
    <property type="protein sequence ID" value="AVQ00044.1"/>
    <property type="molecule type" value="Genomic_DNA"/>
</dbReference>
<dbReference type="InterPro" id="IPR026031">
    <property type="entry name" value="Cyt_c_CcmB_bac"/>
</dbReference>
<reference evidence="14 15" key="1">
    <citation type="submission" date="2018-03" db="EMBL/GenBank/DDBJ databases">
        <title>Ahniella affigens gen. nov., sp. nov., a gammaproteobacterium isolated from sandy soil near a stream.</title>
        <authorList>
            <person name="Ko Y."/>
            <person name="Kim J.-H."/>
        </authorList>
    </citation>
    <scope>NUCLEOTIDE SEQUENCE [LARGE SCALE GENOMIC DNA]</scope>
    <source>
        <strain evidence="14 15">D13</strain>
    </source>
</reference>
<feature type="transmembrane region" description="Helical" evidence="13">
    <location>
        <begin position="21"/>
        <end position="39"/>
    </location>
</feature>
<sequence>MIWPLLKRDALLLFRRRSETLAPLWFALIVATAFPLALGPEAAKLTRIAGGVAWVIFLLASLLSLDALFRSDVEDGSLDVMLASRRSLTLIVACKMLLNWLGTALPLLLLTPVIAYAYDLDQGALPVLLLSLLLGTPIICTFGALAAALTAHLRRGGVLLSLIVLPLTLPVLIFGAGAVEAVITGGSARQPLLFLAAGAVVTVAFGPWLVAETLKTG</sequence>
<dbReference type="InterPro" id="IPR003544">
    <property type="entry name" value="Cyt_c_biogenesis_CcmB"/>
</dbReference>
<evidence type="ECO:0000256" key="5">
    <source>
        <dbReference type="ARBA" id="ARBA00022448"/>
    </source>
</evidence>
<dbReference type="Pfam" id="PF03379">
    <property type="entry name" value="CcmB"/>
    <property type="match status" value="1"/>
</dbReference>
<keyword evidence="6 12" id="KW-1003">Cell membrane</keyword>
<evidence type="ECO:0000256" key="12">
    <source>
        <dbReference type="PIRNR" id="PIRNR002764"/>
    </source>
</evidence>
<dbReference type="GO" id="GO:1903607">
    <property type="term" value="P:cytochrome c biosynthetic process"/>
    <property type="evidence" value="ECO:0007669"/>
    <property type="project" value="TreeGrafter"/>
</dbReference>
<reference evidence="14 15" key="2">
    <citation type="submission" date="2018-03" db="EMBL/GenBank/DDBJ databases">
        <authorList>
            <person name="Keele B.F."/>
        </authorList>
    </citation>
    <scope>NUCLEOTIDE SEQUENCE [LARGE SCALE GENOMIC DNA]</scope>
    <source>
        <strain evidence="14 15">D13</strain>
    </source>
</reference>
<feature type="transmembrane region" description="Helical" evidence="13">
    <location>
        <begin position="124"/>
        <end position="151"/>
    </location>
</feature>
<evidence type="ECO:0000313" key="15">
    <source>
        <dbReference type="Proteomes" id="UP000241074"/>
    </source>
</evidence>
<name>A0A2P1PYY2_9GAMM</name>
<evidence type="ECO:0000256" key="7">
    <source>
        <dbReference type="ARBA" id="ARBA00022519"/>
    </source>
</evidence>
<feature type="transmembrane region" description="Helical" evidence="13">
    <location>
        <begin position="51"/>
        <end position="69"/>
    </location>
</feature>
<evidence type="ECO:0000313" key="14">
    <source>
        <dbReference type="EMBL" id="AVQ00044.1"/>
    </source>
</evidence>
<keyword evidence="10 13" id="KW-1133">Transmembrane helix</keyword>
<evidence type="ECO:0000256" key="10">
    <source>
        <dbReference type="ARBA" id="ARBA00022989"/>
    </source>
</evidence>
<dbReference type="OrthoDB" id="9799895at2"/>
<evidence type="ECO:0000256" key="13">
    <source>
        <dbReference type="SAM" id="Phobius"/>
    </source>
</evidence>
<dbReference type="PANTHER" id="PTHR30070:SF1">
    <property type="entry name" value="CYTOCHROME C BIOGENESIS B-RELATED"/>
    <property type="match status" value="1"/>
</dbReference>
<keyword evidence="8 13" id="KW-0812">Transmembrane</keyword>
<dbReference type="Proteomes" id="UP000241074">
    <property type="component" value="Chromosome"/>
</dbReference>
<proteinExistence type="inferred from homology"/>
<dbReference type="NCBIfam" id="TIGR01190">
    <property type="entry name" value="ccmB"/>
    <property type="match status" value="1"/>
</dbReference>
<evidence type="ECO:0000256" key="8">
    <source>
        <dbReference type="ARBA" id="ARBA00022692"/>
    </source>
</evidence>
<feature type="transmembrane region" description="Helical" evidence="13">
    <location>
        <begin position="90"/>
        <end position="118"/>
    </location>
</feature>
<evidence type="ECO:0000256" key="6">
    <source>
        <dbReference type="ARBA" id="ARBA00022475"/>
    </source>
</evidence>
<comment type="subcellular location">
    <subcellularLocation>
        <location evidence="2">Cell inner membrane</location>
        <topology evidence="2">Multi-pass membrane protein</topology>
    </subcellularLocation>
</comment>
<dbReference type="KEGG" id="xba:C7S18_07665"/>
<dbReference type="GO" id="GO:0017004">
    <property type="term" value="P:cytochrome complex assembly"/>
    <property type="evidence" value="ECO:0007669"/>
    <property type="project" value="UniProtKB-KW"/>
</dbReference>
<evidence type="ECO:0000256" key="11">
    <source>
        <dbReference type="ARBA" id="ARBA00023136"/>
    </source>
</evidence>
<comment type="similarity">
    <text evidence="3 12">Belongs to the CcmB/CycW/HelB family.</text>
</comment>
<feature type="transmembrane region" description="Helical" evidence="13">
    <location>
        <begin position="158"/>
        <end position="179"/>
    </location>
</feature>
<keyword evidence="9 12" id="KW-0201">Cytochrome c-type biogenesis</keyword>
<accession>A0A2P1PYY2</accession>
<evidence type="ECO:0000256" key="1">
    <source>
        <dbReference type="ARBA" id="ARBA00002442"/>
    </source>
</evidence>
<gene>
    <name evidence="14" type="primary">ccmB</name>
    <name evidence="14" type="ORF">C7S18_07665</name>
</gene>
<comment type="function">
    <text evidence="1 12">Required for the export of heme to the periplasm for the biogenesis of c-type cytochromes.</text>
</comment>
<evidence type="ECO:0000256" key="2">
    <source>
        <dbReference type="ARBA" id="ARBA00004429"/>
    </source>
</evidence>
<keyword evidence="7 12" id="KW-0997">Cell inner membrane</keyword>
<keyword evidence="15" id="KW-1185">Reference proteome</keyword>
<feature type="transmembrane region" description="Helical" evidence="13">
    <location>
        <begin position="191"/>
        <end position="211"/>
    </location>
</feature>
<dbReference type="GO" id="GO:0015232">
    <property type="term" value="F:heme transmembrane transporter activity"/>
    <property type="evidence" value="ECO:0007669"/>
    <property type="project" value="InterPro"/>
</dbReference>
<keyword evidence="5 12" id="KW-0813">Transport</keyword>
<keyword evidence="11 12" id="KW-0472">Membrane</keyword>